<evidence type="ECO:0000313" key="2">
    <source>
        <dbReference type="EMBL" id="MDR7325687.1"/>
    </source>
</evidence>
<proteinExistence type="predicted"/>
<sequence>MSDTVPARQVRAVFTDRTITVYQAYSPEIALPALAAGHFVPPFRPGRMTWIKPSFRWMMAVATRAPLPAARRRRGCYRRDRSGKSLKSP</sequence>
<reference evidence="2 3" key="1">
    <citation type="submission" date="2023-07" db="EMBL/GenBank/DDBJ databases">
        <title>Sequencing the genomes of 1000 actinobacteria strains.</title>
        <authorList>
            <person name="Klenk H.-P."/>
        </authorList>
    </citation>
    <scope>NUCLEOTIDE SEQUENCE [LARGE SCALE GENOMIC DNA]</scope>
    <source>
        <strain evidence="2 3">DSM 44711</strain>
    </source>
</reference>
<dbReference type="Pfam" id="PF14124">
    <property type="entry name" value="DUF4291"/>
    <property type="match status" value="1"/>
</dbReference>
<feature type="region of interest" description="Disordered" evidence="1">
    <location>
        <begin position="69"/>
        <end position="89"/>
    </location>
</feature>
<evidence type="ECO:0000313" key="3">
    <source>
        <dbReference type="Proteomes" id="UP001183629"/>
    </source>
</evidence>
<evidence type="ECO:0008006" key="4">
    <source>
        <dbReference type="Google" id="ProtNLM"/>
    </source>
</evidence>
<comment type="caution">
    <text evidence="2">The sequence shown here is derived from an EMBL/GenBank/DDBJ whole genome shotgun (WGS) entry which is preliminary data.</text>
</comment>
<dbReference type="AlphaFoldDB" id="A0AAE3ZTQ1"/>
<protein>
    <recommendedName>
        <fullName evidence="4">DUF4291 domain-containing protein</fullName>
    </recommendedName>
</protein>
<evidence type="ECO:0000256" key="1">
    <source>
        <dbReference type="SAM" id="MobiDB-lite"/>
    </source>
</evidence>
<name>A0AAE3ZTQ1_9ACTN</name>
<keyword evidence="3" id="KW-1185">Reference proteome</keyword>
<accession>A0AAE3ZTQ1</accession>
<dbReference type="PANTHER" id="PTHR38567:SF1">
    <property type="entry name" value="DUF4291 DOMAIN-CONTAINING PROTEIN"/>
    <property type="match status" value="1"/>
</dbReference>
<gene>
    <name evidence="2" type="ORF">J2S44_005937</name>
</gene>
<organism evidence="2 3">
    <name type="scientific">Catenuloplanes niger</name>
    <dbReference type="NCBI Taxonomy" id="587534"/>
    <lineage>
        <taxon>Bacteria</taxon>
        <taxon>Bacillati</taxon>
        <taxon>Actinomycetota</taxon>
        <taxon>Actinomycetes</taxon>
        <taxon>Micromonosporales</taxon>
        <taxon>Micromonosporaceae</taxon>
        <taxon>Catenuloplanes</taxon>
    </lineage>
</organism>
<dbReference type="Proteomes" id="UP001183629">
    <property type="component" value="Unassembled WGS sequence"/>
</dbReference>
<dbReference type="EMBL" id="JAVDYC010000001">
    <property type="protein sequence ID" value="MDR7325687.1"/>
    <property type="molecule type" value="Genomic_DNA"/>
</dbReference>
<dbReference type="PANTHER" id="PTHR38567">
    <property type="entry name" value="DUF4291 DOMAIN-CONTAINING PROTEIN"/>
    <property type="match status" value="1"/>
</dbReference>
<dbReference type="InterPro" id="IPR025633">
    <property type="entry name" value="DUF4291"/>
</dbReference>